<feature type="region of interest" description="Disordered" evidence="1">
    <location>
        <begin position="364"/>
        <end position="443"/>
    </location>
</feature>
<evidence type="ECO:0000256" key="2">
    <source>
        <dbReference type="SAM" id="Phobius"/>
    </source>
</evidence>
<accession>A0AAV9UWN1</accession>
<sequence>MVRLSLQRAVGPVLLLCAVVQAVPALHLRQDPAQSTDVSSPEDLSPTDPPPPPLPSETGTDAAAAPTDDSTPTDSSITDGPSPTDSAAEEGSPTATDSSATEDDAPTSTDDTASITSTDSSSTGSVTPSAWISVNETDGRISTVVPSVTTDIDGATSTIDLPPGQTGVTNGDSDEPASFLPTCDSSKYQGNGKYAPFCLPNNATHLYLKETYYVTWDPTFWGDDTGNNTVEITANYLDDPENPEKGRVAFDSGVTQNSVGFITFYVDPAKYTDGAIIHWTMKRIGNLQNTEKSFRSGPWVLIGNEPVTHPQPADRPPVSTLGLAVGLPLAVLFVVGVIAVIHFVNKDKRTLGGIVIPSMRRRRAESGYVSRRSRNRGGARPPGYRDDIDSKAAAWEMGAMKSPETPRPTGPYHDEPTSPPGVRAKSTETLQNPFSDRYEGPGR</sequence>
<feature type="chain" id="PRO_5043765610" evidence="3">
    <location>
        <begin position="26"/>
        <end position="443"/>
    </location>
</feature>
<gene>
    <name evidence="4" type="ORF">TWF696_006546</name>
</gene>
<feature type="region of interest" description="Disordered" evidence="1">
    <location>
        <begin position="154"/>
        <end position="176"/>
    </location>
</feature>
<name>A0AAV9UWN1_9PEZI</name>
<feature type="signal peptide" evidence="3">
    <location>
        <begin position="1"/>
        <end position="25"/>
    </location>
</feature>
<dbReference type="EMBL" id="JAVHNQ010000004">
    <property type="protein sequence ID" value="KAK6350315.1"/>
    <property type="molecule type" value="Genomic_DNA"/>
</dbReference>
<keyword evidence="2" id="KW-0472">Membrane</keyword>
<evidence type="ECO:0000256" key="3">
    <source>
        <dbReference type="SAM" id="SignalP"/>
    </source>
</evidence>
<feature type="region of interest" description="Disordered" evidence="1">
    <location>
        <begin position="30"/>
        <end position="131"/>
    </location>
</feature>
<dbReference type="Proteomes" id="UP001375240">
    <property type="component" value="Unassembled WGS sequence"/>
</dbReference>
<dbReference type="InterPro" id="IPR028000">
    <property type="entry name" value="Pma1"/>
</dbReference>
<dbReference type="AlphaFoldDB" id="A0AAV9UWN1"/>
<feature type="compositionally biased region" description="Low complexity" evidence="1">
    <location>
        <begin position="106"/>
        <end position="130"/>
    </location>
</feature>
<keyword evidence="3" id="KW-0732">Signal</keyword>
<dbReference type="Pfam" id="PF14610">
    <property type="entry name" value="Psg1"/>
    <property type="match status" value="1"/>
</dbReference>
<organism evidence="4 5">
    <name type="scientific">Orbilia brochopaga</name>
    <dbReference type="NCBI Taxonomy" id="3140254"/>
    <lineage>
        <taxon>Eukaryota</taxon>
        <taxon>Fungi</taxon>
        <taxon>Dikarya</taxon>
        <taxon>Ascomycota</taxon>
        <taxon>Pezizomycotina</taxon>
        <taxon>Orbiliomycetes</taxon>
        <taxon>Orbiliales</taxon>
        <taxon>Orbiliaceae</taxon>
        <taxon>Orbilia</taxon>
    </lineage>
</organism>
<keyword evidence="2" id="KW-1133">Transmembrane helix</keyword>
<feature type="transmembrane region" description="Helical" evidence="2">
    <location>
        <begin position="321"/>
        <end position="344"/>
    </location>
</feature>
<feature type="compositionally biased region" description="Low complexity" evidence="1">
    <location>
        <begin position="56"/>
        <end position="99"/>
    </location>
</feature>
<evidence type="ECO:0000313" key="5">
    <source>
        <dbReference type="Proteomes" id="UP001375240"/>
    </source>
</evidence>
<keyword evidence="5" id="KW-1185">Reference proteome</keyword>
<evidence type="ECO:0000313" key="4">
    <source>
        <dbReference type="EMBL" id="KAK6350315.1"/>
    </source>
</evidence>
<proteinExistence type="predicted"/>
<evidence type="ECO:0000256" key="1">
    <source>
        <dbReference type="SAM" id="MobiDB-lite"/>
    </source>
</evidence>
<comment type="caution">
    <text evidence="4">The sequence shown here is derived from an EMBL/GenBank/DDBJ whole genome shotgun (WGS) entry which is preliminary data.</text>
</comment>
<keyword evidence="2" id="KW-0812">Transmembrane</keyword>
<reference evidence="4 5" key="1">
    <citation type="submission" date="2019-10" db="EMBL/GenBank/DDBJ databases">
        <authorList>
            <person name="Palmer J.M."/>
        </authorList>
    </citation>
    <scope>NUCLEOTIDE SEQUENCE [LARGE SCALE GENOMIC DNA]</scope>
    <source>
        <strain evidence="4 5">TWF696</strain>
    </source>
</reference>
<protein>
    <submittedName>
        <fullName evidence="4">Uncharacterized protein</fullName>
    </submittedName>
</protein>